<proteinExistence type="predicted"/>
<evidence type="ECO:0000313" key="1">
    <source>
        <dbReference type="EMBL" id="KAK2144973.1"/>
    </source>
</evidence>
<reference evidence="1" key="1">
    <citation type="journal article" date="2023" name="Mol. Biol. Evol.">
        <title>Third-Generation Sequencing Reveals the Adaptive Role of the Epigenome in Three Deep-Sea Polychaetes.</title>
        <authorList>
            <person name="Perez M."/>
            <person name="Aroh O."/>
            <person name="Sun Y."/>
            <person name="Lan Y."/>
            <person name="Juniper S.K."/>
            <person name="Young C.R."/>
            <person name="Angers B."/>
            <person name="Qian P.Y."/>
        </authorList>
    </citation>
    <scope>NUCLEOTIDE SEQUENCE</scope>
    <source>
        <strain evidence="1">P08H-3</strain>
    </source>
</reference>
<protein>
    <submittedName>
        <fullName evidence="1">Uncharacterized protein</fullName>
    </submittedName>
</protein>
<dbReference type="EMBL" id="JAODUP010000714">
    <property type="protein sequence ID" value="KAK2144973.1"/>
    <property type="molecule type" value="Genomic_DNA"/>
</dbReference>
<dbReference type="InterPro" id="IPR024943">
    <property type="entry name" value="Enhancer_polycomb"/>
</dbReference>
<dbReference type="GO" id="GO:0035267">
    <property type="term" value="C:NuA4 histone acetyltransferase complex"/>
    <property type="evidence" value="ECO:0007669"/>
    <property type="project" value="InterPro"/>
</dbReference>
<comment type="caution">
    <text evidence="1">The sequence shown here is derived from an EMBL/GenBank/DDBJ whole genome shotgun (WGS) entry which is preliminary data.</text>
</comment>
<sequence>MSKQLSFRARALDTSKCMPVYKADEIPELPDFAAINRAVPQMPTGMEKEEETEHHLQRALSAQQVYGTAERLFIPIPEVEQITAHYNQLYKITPEYKPPKQFIHVQRNKLMGPKYIS</sequence>
<evidence type="ECO:0000313" key="2">
    <source>
        <dbReference type="Proteomes" id="UP001208570"/>
    </source>
</evidence>
<keyword evidence="2" id="KW-1185">Reference proteome</keyword>
<organism evidence="1 2">
    <name type="scientific">Paralvinella palmiformis</name>
    <dbReference type="NCBI Taxonomy" id="53620"/>
    <lineage>
        <taxon>Eukaryota</taxon>
        <taxon>Metazoa</taxon>
        <taxon>Spiralia</taxon>
        <taxon>Lophotrochozoa</taxon>
        <taxon>Annelida</taxon>
        <taxon>Polychaeta</taxon>
        <taxon>Sedentaria</taxon>
        <taxon>Canalipalpata</taxon>
        <taxon>Terebellida</taxon>
        <taxon>Terebelliformia</taxon>
        <taxon>Alvinellidae</taxon>
        <taxon>Paralvinella</taxon>
    </lineage>
</organism>
<dbReference type="GO" id="GO:0006357">
    <property type="term" value="P:regulation of transcription by RNA polymerase II"/>
    <property type="evidence" value="ECO:0007669"/>
    <property type="project" value="InterPro"/>
</dbReference>
<accession>A0AAD9J2Q9</accession>
<name>A0AAD9J2Q9_9ANNE</name>
<gene>
    <name evidence="1" type="ORF">LSH36_714g00019</name>
</gene>
<dbReference type="Proteomes" id="UP001208570">
    <property type="component" value="Unassembled WGS sequence"/>
</dbReference>
<dbReference type="PANTHER" id="PTHR14898">
    <property type="entry name" value="ENHANCER OF POLYCOMB"/>
    <property type="match status" value="1"/>
</dbReference>
<dbReference type="AlphaFoldDB" id="A0AAD9J2Q9"/>